<evidence type="ECO:0000313" key="5">
    <source>
        <dbReference type="Proteomes" id="UP000178089"/>
    </source>
</evidence>
<keyword evidence="1" id="KW-1133">Transmembrane helix</keyword>
<feature type="signal peptide" evidence="2">
    <location>
        <begin position="1"/>
        <end position="26"/>
    </location>
</feature>
<proteinExistence type="predicted"/>
<dbReference type="Proteomes" id="UP000178089">
    <property type="component" value="Unassembled WGS sequence"/>
</dbReference>
<evidence type="ECO:0000256" key="1">
    <source>
        <dbReference type="SAM" id="Phobius"/>
    </source>
</evidence>
<feature type="transmembrane region" description="Helical" evidence="1">
    <location>
        <begin position="238"/>
        <end position="256"/>
    </location>
</feature>
<feature type="chain" id="PRO_5009583727" description="TPM domain-containing protein" evidence="2">
    <location>
        <begin position="27"/>
        <end position="303"/>
    </location>
</feature>
<dbReference type="PANTHER" id="PTHR30373">
    <property type="entry name" value="UPF0603 PROTEIN YGCG"/>
    <property type="match status" value="1"/>
</dbReference>
<dbReference type="Pfam" id="PF04536">
    <property type="entry name" value="TPM_phosphatase"/>
    <property type="match status" value="1"/>
</dbReference>
<protein>
    <recommendedName>
        <fullName evidence="3">TPM domain-containing protein</fullName>
    </recommendedName>
</protein>
<reference evidence="4 5" key="1">
    <citation type="journal article" date="2016" name="Nat. Commun.">
        <title>Thousands of microbial genomes shed light on interconnected biogeochemical processes in an aquifer system.</title>
        <authorList>
            <person name="Anantharaman K."/>
            <person name="Brown C.T."/>
            <person name="Hug L.A."/>
            <person name="Sharon I."/>
            <person name="Castelle C.J."/>
            <person name="Probst A.J."/>
            <person name="Thomas B.C."/>
            <person name="Singh A."/>
            <person name="Wilkins M.J."/>
            <person name="Karaoz U."/>
            <person name="Brodie E.L."/>
            <person name="Williams K.H."/>
            <person name="Hubbard S.S."/>
            <person name="Banfield J.F."/>
        </authorList>
    </citation>
    <scope>NUCLEOTIDE SEQUENCE [LARGE SCALE GENOMIC DNA]</scope>
</reference>
<dbReference type="InterPro" id="IPR007621">
    <property type="entry name" value="TPM_dom"/>
</dbReference>
<organism evidence="4 5">
    <name type="scientific">Candidatus Taylorbacteria bacterium RIFCSPHIGHO2_12_FULL_45_16</name>
    <dbReference type="NCBI Taxonomy" id="1802315"/>
    <lineage>
        <taxon>Bacteria</taxon>
        <taxon>Candidatus Tayloriibacteriota</taxon>
    </lineage>
</organism>
<keyword evidence="2" id="KW-0732">Signal</keyword>
<accession>A0A1G2MZ24</accession>
<evidence type="ECO:0000256" key="2">
    <source>
        <dbReference type="SAM" id="SignalP"/>
    </source>
</evidence>
<feature type="transmembrane region" description="Helical" evidence="1">
    <location>
        <begin position="190"/>
        <end position="207"/>
    </location>
</feature>
<dbReference type="EMBL" id="MHRT01000006">
    <property type="protein sequence ID" value="OHA29023.1"/>
    <property type="molecule type" value="Genomic_DNA"/>
</dbReference>
<keyword evidence="1" id="KW-0472">Membrane</keyword>
<dbReference type="AlphaFoldDB" id="A0A1G2MZ24"/>
<dbReference type="STRING" id="1802315.A3F51_02055"/>
<dbReference type="PANTHER" id="PTHR30373:SF2">
    <property type="entry name" value="UPF0603 PROTEIN YGCG"/>
    <property type="match status" value="1"/>
</dbReference>
<evidence type="ECO:0000313" key="4">
    <source>
        <dbReference type="EMBL" id="OHA29023.1"/>
    </source>
</evidence>
<name>A0A1G2MZ24_9BACT</name>
<gene>
    <name evidence="4" type="ORF">A3F51_02055</name>
</gene>
<sequence length="303" mass="32282">MKKFTPILTGLFVFTFCLLSLSSVFAYTSPGRPTGFVNDFAGILSLQERQDIETKLLNLKKETRVEISAVIIQSLGDETIESYATKLFAEWGVGDRAKDRGLLILVAIDDRQMRLEVGYGLEGPVTDIQSSNIIRTVMTPAFREGKYALGISGTVDALGAIIKNSPEAAQYSVADLSIRNPANSNTDVDFAALFFFVIIILNMFARIFGKTKSWWLGGVVGAIIGAVVGLIWGFVFIGIGAIVILTILGLIFDFIVSKRPSDGKDHGGFWPIFFGGGHGGSGGGSFGGFGGGMSGGGGASGRW</sequence>
<keyword evidence="1" id="KW-0812">Transmembrane</keyword>
<evidence type="ECO:0000259" key="3">
    <source>
        <dbReference type="Pfam" id="PF04536"/>
    </source>
</evidence>
<dbReference type="Gene3D" id="3.10.310.50">
    <property type="match status" value="1"/>
</dbReference>
<feature type="domain" description="TPM" evidence="3">
    <location>
        <begin position="37"/>
        <end position="160"/>
    </location>
</feature>
<comment type="caution">
    <text evidence="4">The sequence shown here is derived from an EMBL/GenBank/DDBJ whole genome shotgun (WGS) entry which is preliminary data.</text>
</comment>
<feature type="transmembrane region" description="Helical" evidence="1">
    <location>
        <begin position="214"/>
        <end position="232"/>
    </location>
</feature>